<dbReference type="PROSITE" id="PS51469">
    <property type="entry name" value="SUN"/>
    <property type="match status" value="1"/>
</dbReference>
<evidence type="ECO:0000256" key="1">
    <source>
        <dbReference type="ARBA" id="ARBA00004308"/>
    </source>
</evidence>
<evidence type="ECO:0000313" key="10">
    <source>
        <dbReference type="EMBL" id="GAA5814551.1"/>
    </source>
</evidence>
<evidence type="ECO:0000256" key="6">
    <source>
        <dbReference type="SAM" id="Coils"/>
    </source>
</evidence>
<gene>
    <name evidence="10" type="ORF">MFLAVUS_008048</name>
</gene>
<evidence type="ECO:0000256" key="2">
    <source>
        <dbReference type="ARBA" id="ARBA00022692"/>
    </source>
</evidence>
<keyword evidence="3" id="KW-1133">Transmembrane helix</keyword>
<feature type="compositionally biased region" description="Basic and acidic residues" evidence="7">
    <location>
        <begin position="176"/>
        <end position="196"/>
    </location>
</feature>
<evidence type="ECO:0000313" key="11">
    <source>
        <dbReference type="Proteomes" id="UP001473302"/>
    </source>
</evidence>
<dbReference type="InterPro" id="IPR013087">
    <property type="entry name" value="Znf_C2H2_type"/>
</dbReference>
<reference evidence="10 11" key="1">
    <citation type="submission" date="2024-04" db="EMBL/GenBank/DDBJ databases">
        <title>genome sequences of Mucor flavus KT1a and Helicostylum pulchrum KT1b strains isolated from the surface of a dry-aged beef.</title>
        <authorList>
            <person name="Toyotome T."/>
            <person name="Hosono M."/>
            <person name="Torimaru M."/>
            <person name="Fukuda K."/>
            <person name="Mikami N."/>
        </authorList>
    </citation>
    <scope>NUCLEOTIDE SEQUENCE [LARGE SCALE GENOMIC DNA]</scope>
    <source>
        <strain evidence="10 11">KT1a</strain>
    </source>
</reference>
<dbReference type="Proteomes" id="UP001473302">
    <property type="component" value="Unassembled WGS sequence"/>
</dbReference>
<keyword evidence="5" id="KW-0863">Zinc-finger</keyword>
<name>A0ABP9Z5Z8_9FUNG</name>
<feature type="region of interest" description="Disordered" evidence="7">
    <location>
        <begin position="1050"/>
        <end position="1091"/>
    </location>
</feature>
<dbReference type="Gene3D" id="2.60.120.260">
    <property type="entry name" value="Galactose-binding domain-like"/>
    <property type="match status" value="1"/>
</dbReference>
<evidence type="ECO:0000256" key="7">
    <source>
        <dbReference type="SAM" id="MobiDB-lite"/>
    </source>
</evidence>
<sequence>MNEYFSDEAKALYCSECNVQKRKRRDFEVHFERYHAVPDIVMRPDVHDPKLYCSACQKTLRSKVSFREHMQLVHTLNPDLQYTRLDSSLLPDADDADNYCKVCQRRLFSRGLFEVHLQKEHGMNTYKSSKACENDTRENYCFVCKLQFPGSVSYIRHLRIEHKELNLNVPPKRKRSDSDSETKADPIKKIKEEPTKPKTHQFGTIFQPGLMPDELATDSHCFLCKKGYADSGSYRRHLHYAHKKYVTFRPVTPDNVPDPRHPYFYCSICEKRAVNERSFHYHLRSIHYMEFKSYAFNIRLHDPNKLKTCSAQLPIDFSAALFPDPAIVISSLTHHNQPPSPAQHTQPTIKVIPTINLFSDTNATSSQDEHKPLVSFEEWQKKVLQENEKDRRHKRKTTEKKTTPSLKKQQMVDSIDGGFSDDFGSMLEELIGKKEKKPNVYDEEEYIAPSQSGDMNTNKKVQQFASVRMKSLKERFNYASTDCAATVRKSNKEAKGAQSILYESKDQYLLNKCSADKFVIINLCEQIVVDTIVMANFEFFSSTFKDFRVYASSKYPTQDWRLLGQWQARNTRDLQVFKVPDSGFVEYMKIEFITHYGHEYYCPLSLVRVHGMSMMEYYTTVESQGDDPMIEDEHLWPAEVREQLIQPQFDVTNTSESFPIKIEQEEEDIKQLIPPVNYDVIVETPVLELDEAEAEITVETVHTTIKESMSIELARVESSLLGNLAMSTQSESVDQETSNVESASISSTSFSINDIVSTQKEELPADTSSSSIVHSENVTALTSDTTMSIDTPPSIPLPTTSTSTLSATTTEESNSRSPHPPHQKIVPYPKEGSTQESIYKTIMKRLNGLEGNMTLSLRYLDDQNKNLNDVLKDMERNHQAQLIQLIGHLNDTASQRIDNMKRRYEQWYEDVKDQTDSDMREMTAKINILADQLSFERRVSVSQLVIMITLFVFMALSRGTFSTLSPVMAAQQEERKRRESIDHSSSSKETVDLLLEIPKKLDIPKKPNNPRRHSDYPYHIMGEGEIHKNDTPMDNLLGIELQNNNIVSEQKVPSLKRSSRKSSLENLRTKDESSSIKNRKRSCTSPSVIEL</sequence>
<evidence type="ECO:0000256" key="3">
    <source>
        <dbReference type="ARBA" id="ARBA00022989"/>
    </source>
</evidence>
<evidence type="ECO:0008006" key="12">
    <source>
        <dbReference type="Google" id="ProtNLM"/>
    </source>
</evidence>
<evidence type="ECO:0000256" key="5">
    <source>
        <dbReference type="PROSITE-ProRule" id="PRU00042"/>
    </source>
</evidence>
<keyword evidence="5" id="KW-0479">Metal-binding</keyword>
<dbReference type="PROSITE" id="PS50157">
    <property type="entry name" value="ZINC_FINGER_C2H2_2"/>
    <property type="match status" value="2"/>
</dbReference>
<feature type="domain" description="C2H2-type" evidence="8">
    <location>
        <begin position="51"/>
        <end position="79"/>
    </location>
</feature>
<dbReference type="PANTHER" id="PTHR12953:SF0">
    <property type="entry name" value="SUN DOMAIN-CONTAINING OSSIFICATION FACTOR"/>
    <property type="match status" value="1"/>
</dbReference>
<accession>A0ABP9Z5Z8</accession>
<keyword evidence="11" id="KW-1185">Reference proteome</keyword>
<feature type="region of interest" description="Disordered" evidence="7">
    <location>
        <begin position="384"/>
        <end position="409"/>
    </location>
</feature>
<dbReference type="PROSITE" id="PS00028">
    <property type="entry name" value="ZINC_FINGER_C2H2_1"/>
    <property type="match status" value="2"/>
</dbReference>
<feature type="compositionally biased region" description="Low complexity" evidence="7">
    <location>
        <begin position="797"/>
        <end position="810"/>
    </location>
</feature>
<feature type="region of interest" description="Disordered" evidence="7">
    <location>
        <begin position="169"/>
        <end position="203"/>
    </location>
</feature>
<keyword evidence="4" id="KW-0472">Membrane</keyword>
<evidence type="ECO:0000259" key="9">
    <source>
        <dbReference type="PROSITE" id="PS51469"/>
    </source>
</evidence>
<feature type="domain" description="SUN" evidence="9">
    <location>
        <begin position="445"/>
        <end position="614"/>
    </location>
</feature>
<dbReference type="InterPro" id="IPR012919">
    <property type="entry name" value="SUN_dom"/>
</dbReference>
<protein>
    <recommendedName>
        <fullName evidence="12">SUN domain-containing protein</fullName>
    </recommendedName>
</protein>
<dbReference type="InterPro" id="IPR045120">
    <property type="entry name" value="Suco/Slp1-like"/>
</dbReference>
<organism evidence="10 11">
    <name type="scientific">Mucor flavus</name>
    <dbReference type="NCBI Taxonomy" id="439312"/>
    <lineage>
        <taxon>Eukaryota</taxon>
        <taxon>Fungi</taxon>
        <taxon>Fungi incertae sedis</taxon>
        <taxon>Mucoromycota</taxon>
        <taxon>Mucoromycotina</taxon>
        <taxon>Mucoromycetes</taxon>
        <taxon>Mucorales</taxon>
        <taxon>Mucorineae</taxon>
        <taxon>Mucoraceae</taxon>
        <taxon>Mucor</taxon>
    </lineage>
</organism>
<dbReference type="Pfam" id="PF12874">
    <property type="entry name" value="zf-met"/>
    <property type="match status" value="1"/>
</dbReference>
<evidence type="ECO:0000259" key="8">
    <source>
        <dbReference type="PROSITE" id="PS50157"/>
    </source>
</evidence>
<proteinExistence type="predicted"/>
<dbReference type="SMART" id="SM00355">
    <property type="entry name" value="ZnF_C2H2"/>
    <property type="match status" value="6"/>
</dbReference>
<feature type="domain" description="C2H2-type" evidence="8">
    <location>
        <begin position="264"/>
        <end position="292"/>
    </location>
</feature>
<feature type="coiled-coil region" evidence="6">
    <location>
        <begin position="857"/>
        <end position="910"/>
    </location>
</feature>
<dbReference type="PANTHER" id="PTHR12953">
    <property type="entry name" value="MEMBRANE PROTEIN CH1 RELATED"/>
    <property type="match status" value="1"/>
</dbReference>
<dbReference type="EMBL" id="BAABUK010000021">
    <property type="protein sequence ID" value="GAA5814551.1"/>
    <property type="molecule type" value="Genomic_DNA"/>
</dbReference>
<comment type="caution">
    <text evidence="10">The sequence shown here is derived from an EMBL/GenBank/DDBJ whole genome shotgun (WGS) entry which is preliminary data.</text>
</comment>
<keyword evidence="6" id="KW-0175">Coiled coil</keyword>
<evidence type="ECO:0000256" key="4">
    <source>
        <dbReference type="ARBA" id="ARBA00023136"/>
    </source>
</evidence>
<keyword evidence="2" id="KW-0812">Transmembrane</keyword>
<dbReference type="Pfam" id="PF07738">
    <property type="entry name" value="Sad1_UNC"/>
    <property type="match status" value="1"/>
</dbReference>
<comment type="subcellular location">
    <subcellularLocation>
        <location evidence="1">Endomembrane system</location>
    </subcellularLocation>
</comment>
<feature type="region of interest" description="Disordered" evidence="7">
    <location>
        <begin position="783"/>
        <end position="832"/>
    </location>
</feature>
<keyword evidence="5" id="KW-0862">Zinc</keyword>